<dbReference type="InterPro" id="IPR018392">
    <property type="entry name" value="LysM"/>
</dbReference>
<dbReference type="Proteomes" id="UP000320390">
    <property type="component" value="Chromosome"/>
</dbReference>
<evidence type="ECO:0000313" key="4">
    <source>
        <dbReference type="EMBL" id="QDV08212.1"/>
    </source>
</evidence>
<feature type="domain" description="LysM" evidence="3">
    <location>
        <begin position="204"/>
        <end position="251"/>
    </location>
</feature>
<sequence>MQPYERIGLVAVLFLVVILAVGALWDDGSSDDALLAAERAEIERVDEEAAAREAAAAAQKAERIRLAQETARGASRQRPGAAGEMPMGGVDEVESGVSRVTTLSNGSDHRSAPLDLSAPRVDRDDYEGARAQTPDELKGFARPSRGGAREAAEGAVSMSARSPRRGQGSESERPREEPRPEQPREQALVAEVRTPAPTAGARPRTYTVQPGDALQRIAQRELGDSGQASTIASLNGLSDPNMIQAGMVLILPGTAVNGASASSGSAVAAIASSSGGASSAAAAPAGAGRPYTIRSGESLSTALVRELGTYKRSISLVKALNPGLNPDRVLAGQVIYLPRAESIPGGATSPAPSSASRRGSGAPALDTSPGTSTVAAAERASAPASTSRSARSNSEFVVR</sequence>
<dbReference type="AlphaFoldDB" id="A0A518EVU2"/>
<proteinExistence type="predicted"/>
<evidence type="ECO:0000313" key="5">
    <source>
        <dbReference type="Proteomes" id="UP000320390"/>
    </source>
</evidence>
<feature type="transmembrane region" description="Helical" evidence="2">
    <location>
        <begin position="7"/>
        <end position="25"/>
    </location>
</feature>
<feature type="compositionally biased region" description="Basic and acidic residues" evidence="1">
    <location>
        <begin position="120"/>
        <end position="139"/>
    </location>
</feature>
<name>A0A518EVU2_9BACT</name>
<feature type="compositionally biased region" description="Low complexity" evidence="1">
    <location>
        <begin position="344"/>
        <end position="364"/>
    </location>
</feature>
<accession>A0A518EVU2</accession>
<keyword evidence="5" id="KW-1185">Reference proteome</keyword>
<gene>
    <name evidence="4" type="ORF">Poly30_37480</name>
</gene>
<keyword evidence="2" id="KW-0812">Transmembrane</keyword>
<dbReference type="SUPFAM" id="SSF54106">
    <property type="entry name" value="LysM domain"/>
    <property type="match status" value="1"/>
</dbReference>
<dbReference type="RefSeq" id="WP_419190357.1">
    <property type="nucleotide sequence ID" value="NZ_CP036434.1"/>
</dbReference>
<feature type="compositionally biased region" description="Low complexity" evidence="1">
    <location>
        <begin position="371"/>
        <end position="399"/>
    </location>
</feature>
<dbReference type="InterPro" id="IPR052196">
    <property type="entry name" value="Bact_Kbp"/>
</dbReference>
<dbReference type="SMART" id="SM00257">
    <property type="entry name" value="LysM"/>
    <property type="match status" value="2"/>
</dbReference>
<dbReference type="InterPro" id="IPR036779">
    <property type="entry name" value="LysM_dom_sf"/>
</dbReference>
<feature type="compositionally biased region" description="Basic and acidic residues" evidence="1">
    <location>
        <begin position="170"/>
        <end position="184"/>
    </location>
</feature>
<dbReference type="Pfam" id="PF01476">
    <property type="entry name" value="LysM"/>
    <property type="match status" value="1"/>
</dbReference>
<dbReference type="EMBL" id="CP036434">
    <property type="protein sequence ID" value="QDV08212.1"/>
    <property type="molecule type" value="Genomic_DNA"/>
</dbReference>
<dbReference type="CDD" id="cd00118">
    <property type="entry name" value="LysM"/>
    <property type="match status" value="2"/>
</dbReference>
<evidence type="ECO:0000259" key="3">
    <source>
        <dbReference type="PROSITE" id="PS51782"/>
    </source>
</evidence>
<feature type="domain" description="LysM" evidence="3">
    <location>
        <begin position="289"/>
        <end position="337"/>
    </location>
</feature>
<feature type="region of interest" description="Disordered" evidence="1">
    <location>
        <begin position="68"/>
        <end position="209"/>
    </location>
</feature>
<dbReference type="PANTHER" id="PTHR34700">
    <property type="entry name" value="POTASSIUM BINDING PROTEIN KBP"/>
    <property type="match status" value="1"/>
</dbReference>
<evidence type="ECO:0000256" key="1">
    <source>
        <dbReference type="SAM" id="MobiDB-lite"/>
    </source>
</evidence>
<evidence type="ECO:0000256" key="2">
    <source>
        <dbReference type="SAM" id="Phobius"/>
    </source>
</evidence>
<dbReference type="PROSITE" id="PS51782">
    <property type="entry name" value="LYSM"/>
    <property type="match status" value="2"/>
</dbReference>
<dbReference type="Gene3D" id="3.10.350.10">
    <property type="entry name" value="LysM domain"/>
    <property type="match status" value="2"/>
</dbReference>
<protein>
    <submittedName>
        <fullName evidence="4">LysM domain/BON superfamily protein</fullName>
    </submittedName>
</protein>
<keyword evidence="2" id="KW-1133">Transmembrane helix</keyword>
<keyword evidence="2" id="KW-0472">Membrane</keyword>
<dbReference type="PANTHER" id="PTHR34700:SF4">
    <property type="entry name" value="PHAGE-LIKE ELEMENT PBSX PROTEIN XKDP"/>
    <property type="match status" value="1"/>
</dbReference>
<reference evidence="4 5" key="1">
    <citation type="submission" date="2019-02" db="EMBL/GenBank/DDBJ databases">
        <title>Deep-cultivation of Planctomycetes and their phenomic and genomic characterization uncovers novel biology.</title>
        <authorList>
            <person name="Wiegand S."/>
            <person name="Jogler M."/>
            <person name="Boedeker C."/>
            <person name="Pinto D."/>
            <person name="Vollmers J."/>
            <person name="Rivas-Marin E."/>
            <person name="Kohn T."/>
            <person name="Peeters S.H."/>
            <person name="Heuer A."/>
            <person name="Rast P."/>
            <person name="Oberbeckmann S."/>
            <person name="Bunk B."/>
            <person name="Jeske O."/>
            <person name="Meyerdierks A."/>
            <person name="Storesund J.E."/>
            <person name="Kallscheuer N."/>
            <person name="Luecker S."/>
            <person name="Lage O.M."/>
            <person name="Pohl T."/>
            <person name="Merkel B.J."/>
            <person name="Hornburger P."/>
            <person name="Mueller R.-W."/>
            <person name="Bruemmer F."/>
            <person name="Labrenz M."/>
            <person name="Spormann A.M."/>
            <person name="Op den Camp H."/>
            <person name="Overmann J."/>
            <person name="Amann R."/>
            <person name="Jetten M.S.M."/>
            <person name="Mascher T."/>
            <person name="Medema M.H."/>
            <person name="Devos D.P."/>
            <person name="Kaster A.-K."/>
            <person name="Ovreas L."/>
            <person name="Rohde M."/>
            <person name="Galperin M.Y."/>
            <person name="Jogler C."/>
        </authorList>
    </citation>
    <scope>NUCLEOTIDE SEQUENCE [LARGE SCALE GENOMIC DNA]</scope>
    <source>
        <strain evidence="4 5">Poly30</strain>
    </source>
</reference>
<organism evidence="4 5">
    <name type="scientific">Saltatorellus ferox</name>
    <dbReference type="NCBI Taxonomy" id="2528018"/>
    <lineage>
        <taxon>Bacteria</taxon>
        <taxon>Pseudomonadati</taxon>
        <taxon>Planctomycetota</taxon>
        <taxon>Planctomycetia</taxon>
        <taxon>Planctomycetia incertae sedis</taxon>
        <taxon>Saltatorellus</taxon>
    </lineage>
</organism>
<feature type="region of interest" description="Disordered" evidence="1">
    <location>
        <begin position="342"/>
        <end position="399"/>
    </location>
</feature>